<dbReference type="EMBL" id="FCOJ02000009">
    <property type="protein sequence ID" value="SAK52640.1"/>
    <property type="molecule type" value="Genomic_DNA"/>
</dbReference>
<feature type="region of interest" description="Disordered" evidence="1">
    <location>
        <begin position="126"/>
        <end position="153"/>
    </location>
</feature>
<evidence type="ECO:0000256" key="1">
    <source>
        <dbReference type="SAM" id="MobiDB-lite"/>
    </source>
</evidence>
<name>A0A158A4F2_9BURK</name>
<dbReference type="OrthoDB" id="9129527at2"/>
<evidence type="ECO:0000313" key="2">
    <source>
        <dbReference type="EMBL" id="SAK52640.1"/>
    </source>
</evidence>
<feature type="compositionally biased region" description="Basic and acidic residues" evidence="1">
    <location>
        <begin position="132"/>
        <end position="144"/>
    </location>
</feature>
<sequence>MFLCYLINADSRSITKVNDGFDRAAELTGSECPELAGLWTDFADSTLDVAYSPDADEPPSFRVRLSFGGKTIEQAISGKGVLIACGAIPLEIAQQIQTAKAVEKMVEFSHAGLIAVDRWLKGGSSVTRAPARRADSTGRLRLQEDQDEASGQR</sequence>
<protein>
    <submittedName>
        <fullName evidence="2">Uncharacterized protein</fullName>
    </submittedName>
</protein>
<evidence type="ECO:0000313" key="3">
    <source>
        <dbReference type="Proteomes" id="UP000054596"/>
    </source>
</evidence>
<keyword evidence="3" id="KW-1185">Reference proteome</keyword>
<accession>A0A158A4F2</accession>
<dbReference type="RefSeq" id="WP_086966697.1">
    <property type="nucleotide sequence ID" value="NZ_FCOJ02000009.1"/>
</dbReference>
<organism evidence="2 3">
    <name type="scientific">Caballeronia glebae</name>
    <dbReference type="NCBI Taxonomy" id="1777143"/>
    <lineage>
        <taxon>Bacteria</taxon>
        <taxon>Pseudomonadati</taxon>
        <taxon>Pseudomonadota</taxon>
        <taxon>Betaproteobacteria</taxon>
        <taxon>Burkholderiales</taxon>
        <taxon>Burkholderiaceae</taxon>
        <taxon>Caballeronia</taxon>
    </lineage>
</organism>
<dbReference type="AlphaFoldDB" id="A0A158A4F2"/>
<comment type="caution">
    <text evidence="2">The sequence shown here is derived from an EMBL/GenBank/DDBJ whole genome shotgun (WGS) entry which is preliminary data.</text>
</comment>
<dbReference type="Proteomes" id="UP000054596">
    <property type="component" value="Unassembled WGS sequence"/>
</dbReference>
<proteinExistence type="predicted"/>
<gene>
    <name evidence="2" type="ORF">AWB82_01701</name>
</gene>
<reference evidence="2" key="1">
    <citation type="submission" date="2016-01" db="EMBL/GenBank/DDBJ databases">
        <authorList>
            <person name="Peeters C."/>
        </authorList>
    </citation>
    <scope>NUCLEOTIDE SEQUENCE [LARGE SCALE GENOMIC DNA]</scope>
    <source>
        <strain evidence="2">LMG 29325</strain>
    </source>
</reference>